<evidence type="ECO:0000313" key="3">
    <source>
        <dbReference type="EMBL" id="NHB75625.1"/>
    </source>
</evidence>
<dbReference type="CDD" id="cd17470">
    <property type="entry name" value="T3SS_Flik_C"/>
    <property type="match status" value="1"/>
</dbReference>
<comment type="caution">
    <text evidence="3">The sequence shown here is derived from an EMBL/GenBank/DDBJ whole genome shotgun (WGS) entry which is preliminary data.</text>
</comment>
<gene>
    <name evidence="3" type="ORF">G8O29_02580</name>
</gene>
<accession>A0ABX0G342</accession>
<organism evidence="3 4">
    <name type="scientific">Rhodobacter calidifons</name>
    <dbReference type="NCBI Taxonomy" id="2715277"/>
    <lineage>
        <taxon>Bacteria</taxon>
        <taxon>Pseudomonadati</taxon>
        <taxon>Pseudomonadota</taxon>
        <taxon>Alphaproteobacteria</taxon>
        <taxon>Rhodobacterales</taxon>
        <taxon>Rhodobacter group</taxon>
        <taxon>Rhodobacter</taxon>
    </lineage>
</organism>
<feature type="domain" description="Flagellar hook-length control protein-like C-terminal" evidence="2">
    <location>
        <begin position="399"/>
        <end position="470"/>
    </location>
</feature>
<dbReference type="Pfam" id="PF02120">
    <property type="entry name" value="Flg_hook"/>
    <property type="match status" value="1"/>
</dbReference>
<feature type="region of interest" description="Disordered" evidence="1">
    <location>
        <begin position="1"/>
        <end position="96"/>
    </location>
</feature>
<sequence>MPIAADAGAVGRQAGPTRPDTEGTMLSAAAADPWSELVPASPPGSDWTPDTPLSMAGGRTAAPEFTGPSPVADSRPTQSAGSVPGTPAGEAGPDATSLVVIPAGGADVATAAFHFRRGAAENEDAAANLPKPVEPAEPAELLTGAGSAAGSETDAATPNPLKVGSGDAPTHRPTPSTFGPRPDLAEDLPAHPIPASAFRQTGADQTGPTLPSESDQTPPAAQAFDPDRTAYGGRRSGSIWERAFLDTTRDHAAGPFPPASNSPEDDPAVPVAVLQTGMAGPVTVSGHVSVDPGPWPVAPITAGASGIIPEPPEALAAIRPAVRSADGRPVNHVVGMLVESWPDPSPGRSDAPEEQTAVAVMVSSPGQASPSGAKVDLAPHLLSHVGVQLAAVLSHGSGGVTELALAPAELGRVRLRMKPDAADPDRLVVIITVERPETLDLFRRHAGDLAEAIRNAGFSGSSIDFAHDGEDRLTRAGHEDRGIGASAVPEDEPPTQTPMRHLLGETLDLRL</sequence>
<feature type="compositionally biased region" description="Polar residues" evidence="1">
    <location>
        <begin position="198"/>
        <end position="219"/>
    </location>
</feature>
<evidence type="ECO:0000259" key="2">
    <source>
        <dbReference type="Pfam" id="PF02120"/>
    </source>
</evidence>
<dbReference type="InterPro" id="IPR038610">
    <property type="entry name" value="FliK-like_C_sf"/>
</dbReference>
<protein>
    <recommendedName>
        <fullName evidence="2">Flagellar hook-length control protein-like C-terminal domain-containing protein</fullName>
    </recommendedName>
</protein>
<evidence type="ECO:0000313" key="4">
    <source>
        <dbReference type="Proteomes" id="UP001515660"/>
    </source>
</evidence>
<proteinExistence type="predicted"/>
<dbReference type="EMBL" id="JAANHS010000002">
    <property type="protein sequence ID" value="NHB75625.1"/>
    <property type="molecule type" value="Genomic_DNA"/>
</dbReference>
<feature type="region of interest" description="Disordered" evidence="1">
    <location>
        <begin position="122"/>
        <end position="235"/>
    </location>
</feature>
<dbReference type="InterPro" id="IPR021136">
    <property type="entry name" value="Flagellar_hook_control-like_C"/>
</dbReference>
<reference evidence="3 4" key="1">
    <citation type="journal article" date="2022" name="Microorganisms">
        <title>Genome Sequence and Characterization of a Xanthorhodopsin-Containing, Aerobic Anoxygenic Phototrophic Rhodobacter Species, Isolated from Mesophilic Conditions at Yellowstone National Park.</title>
        <authorList>
            <person name="Kyndt J.A."/>
            <person name="Robertson S."/>
            <person name="Shoffstall I.B."/>
            <person name="Ramaley R.F."/>
            <person name="Meyer T.E."/>
        </authorList>
    </citation>
    <scope>NUCLEOTIDE SEQUENCE [LARGE SCALE GENOMIC DNA]</scope>
    <source>
        <strain evidence="3 4">M37P</strain>
    </source>
</reference>
<dbReference type="Gene3D" id="3.30.750.140">
    <property type="match status" value="1"/>
</dbReference>
<feature type="region of interest" description="Disordered" evidence="1">
    <location>
        <begin position="249"/>
        <end position="268"/>
    </location>
</feature>
<name>A0ABX0G342_9RHOB</name>
<evidence type="ECO:0000256" key="1">
    <source>
        <dbReference type="SAM" id="MobiDB-lite"/>
    </source>
</evidence>
<dbReference type="Proteomes" id="UP001515660">
    <property type="component" value="Unassembled WGS sequence"/>
</dbReference>
<keyword evidence="4" id="KW-1185">Reference proteome</keyword>